<dbReference type="InterPro" id="IPR000980">
    <property type="entry name" value="SH2"/>
</dbReference>
<comment type="similarity">
    <text evidence="8">Belongs to the protein kinase superfamily. Tyr protein kinase family.</text>
</comment>
<evidence type="ECO:0000256" key="4">
    <source>
        <dbReference type="ARBA" id="ARBA00022840"/>
    </source>
</evidence>
<dbReference type="Gene3D" id="1.10.510.10">
    <property type="entry name" value="Transferase(Phosphotransferase) domain 1"/>
    <property type="match status" value="1"/>
</dbReference>
<dbReference type="InterPro" id="IPR036860">
    <property type="entry name" value="SH2_dom_sf"/>
</dbReference>
<keyword evidence="1 8" id="KW-0808">Transferase</keyword>
<evidence type="ECO:0000256" key="2">
    <source>
        <dbReference type="ARBA" id="ARBA00022741"/>
    </source>
</evidence>
<dbReference type="PROSITE" id="PS50001">
    <property type="entry name" value="SH2"/>
    <property type="match status" value="1"/>
</dbReference>
<evidence type="ECO:0000256" key="8">
    <source>
        <dbReference type="RuleBase" id="RU362096"/>
    </source>
</evidence>
<sequence length="396" mass="45059">MNQRDYAVSNGNHSIPAQPNHHKWFHGSIKREGAEDLLMSHDEGTFLIRPSQHYPGDFTLSVRDPEPRKIEHYRIVSVKGRPPFTIDNETYFNDLDSIVRHYRADEDGLCTRLGMPVHRNSSEGQNRQNIAPSHVPNVQIPSNLMIRADELKLGAEIGRGFFGAVYDGEFRGQKVAVKMLQDAAASQAFMEEAHIMSKLKNAFLVDLIGISDKYIVLEFMAKGNLRDYLRTRGRAMITNDMQLKFALDVVRGMVYLESHHFAHRDLAARNILISSDDVAKVSDFGMAQGDGANLVGGKIPVKWTAPEAIRQKIFTNKSDVWSFGVLLWEMYSFGKVPYPRIPADEVISFLEEGSRMPIPEDCPKAMYKIMMECWEWEATKRPKFSEIEQKLLNLAK</sequence>
<keyword evidence="4 7" id="KW-0067">ATP-binding</keyword>
<evidence type="ECO:0000256" key="7">
    <source>
        <dbReference type="PROSITE-ProRule" id="PRU10141"/>
    </source>
</evidence>
<dbReference type="Proteomes" id="UP000230750">
    <property type="component" value="Unassembled WGS sequence"/>
</dbReference>
<keyword evidence="13" id="KW-1185">Reference proteome</keyword>
<dbReference type="AlphaFoldDB" id="A0A2G8JFJ9"/>
<feature type="binding site" evidence="7">
    <location>
        <position position="178"/>
    </location>
    <ligand>
        <name>ATP</name>
        <dbReference type="ChEBI" id="CHEBI:30616"/>
    </ligand>
</feature>
<dbReference type="SMART" id="SM00219">
    <property type="entry name" value="TyrKc"/>
    <property type="match status" value="1"/>
</dbReference>
<dbReference type="Pfam" id="PF07714">
    <property type="entry name" value="PK_Tyr_Ser-Thr"/>
    <property type="match status" value="1"/>
</dbReference>
<dbReference type="STRING" id="307972.A0A2G8JFJ9"/>
<dbReference type="Gene3D" id="3.30.505.10">
    <property type="entry name" value="SH2 domain"/>
    <property type="match status" value="1"/>
</dbReference>
<keyword evidence="5 8" id="KW-0829">Tyrosine-protein kinase</keyword>
<dbReference type="PANTHER" id="PTHR24418">
    <property type="entry name" value="TYROSINE-PROTEIN KINASE"/>
    <property type="match status" value="1"/>
</dbReference>
<name>A0A2G8JFJ9_STIJA</name>
<feature type="domain" description="Protein kinase" evidence="11">
    <location>
        <begin position="151"/>
        <end position="392"/>
    </location>
</feature>
<dbReference type="PROSITE" id="PS00107">
    <property type="entry name" value="PROTEIN_KINASE_ATP"/>
    <property type="match status" value="1"/>
</dbReference>
<dbReference type="SUPFAM" id="SSF55550">
    <property type="entry name" value="SH2 domain"/>
    <property type="match status" value="1"/>
</dbReference>
<keyword evidence="3 8" id="KW-0418">Kinase</keyword>
<dbReference type="InterPro" id="IPR020635">
    <property type="entry name" value="Tyr_kinase_cat_dom"/>
</dbReference>
<feature type="compositionally biased region" description="Polar residues" evidence="9">
    <location>
        <begin position="1"/>
        <end position="17"/>
    </location>
</feature>
<evidence type="ECO:0000313" key="13">
    <source>
        <dbReference type="Proteomes" id="UP000230750"/>
    </source>
</evidence>
<evidence type="ECO:0000256" key="6">
    <source>
        <dbReference type="PROSITE-ProRule" id="PRU00191"/>
    </source>
</evidence>
<evidence type="ECO:0000256" key="9">
    <source>
        <dbReference type="SAM" id="MobiDB-lite"/>
    </source>
</evidence>
<dbReference type="InterPro" id="IPR011009">
    <property type="entry name" value="Kinase-like_dom_sf"/>
</dbReference>
<feature type="region of interest" description="Disordered" evidence="9">
    <location>
        <begin position="1"/>
        <end position="22"/>
    </location>
</feature>
<feature type="domain" description="SH2" evidence="10">
    <location>
        <begin position="24"/>
        <end position="117"/>
    </location>
</feature>
<reference evidence="12 13" key="1">
    <citation type="journal article" date="2017" name="PLoS Biol.">
        <title>The sea cucumber genome provides insights into morphological evolution and visceral regeneration.</title>
        <authorList>
            <person name="Zhang X."/>
            <person name="Sun L."/>
            <person name="Yuan J."/>
            <person name="Sun Y."/>
            <person name="Gao Y."/>
            <person name="Zhang L."/>
            <person name="Li S."/>
            <person name="Dai H."/>
            <person name="Hamel J.F."/>
            <person name="Liu C."/>
            <person name="Yu Y."/>
            <person name="Liu S."/>
            <person name="Lin W."/>
            <person name="Guo K."/>
            <person name="Jin S."/>
            <person name="Xu P."/>
            <person name="Storey K.B."/>
            <person name="Huan P."/>
            <person name="Zhang T."/>
            <person name="Zhou Y."/>
            <person name="Zhang J."/>
            <person name="Lin C."/>
            <person name="Li X."/>
            <person name="Xing L."/>
            <person name="Huo D."/>
            <person name="Sun M."/>
            <person name="Wang L."/>
            <person name="Mercier A."/>
            <person name="Li F."/>
            <person name="Yang H."/>
            <person name="Xiang J."/>
        </authorList>
    </citation>
    <scope>NUCLEOTIDE SEQUENCE [LARGE SCALE GENOMIC DNA]</scope>
    <source>
        <strain evidence="12">Shaxun</strain>
        <tissue evidence="12">Muscle</tissue>
    </source>
</reference>
<evidence type="ECO:0000259" key="10">
    <source>
        <dbReference type="PROSITE" id="PS50001"/>
    </source>
</evidence>
<dbReference type="PROSITE" id="PS50011">
    <property type="entry name" value="PROTEIN_KINASE_DOM"/>
    <property type="match status" value="1"/>
</dbReference>
<keyword evidence="2 7" id="KW-0547">Nucleotide-binding</keyword>
<keyword evidence="6" id="KW-0727">SH2 domain</keyword>
<dbReference type="SUPFAM" id="SSF56112">
    <property type="entry name" value="Protein kinase-like (PK-like)"/>
    <property type="match status" value="1"/>
</dbReference>
<dbReference type="InterPro" id="IPR000719">
    <property type="entry name" value="Prot_kinase_dom"/>
</dbReference>
<proteinExistence type="inferred from homology"/>
<dbReference type="GO" id="GO:0005524">
    <property type="term" value="F:ATP binding"/>
    <property type="evidence" value="ECO:0007669"/>
    <property type="project" value="UniProtKB-UniRule"/>
</dbReference>
<gene>
    <name evidence="12" type="ORF">BSL78_28667</name>
</gene>
<comment type="catalytic activity">
    <reaction evidence="8">
        <text>L-tyrosyl-[protein] + ATP = O-phospho-L-tyrosyl-[protein] + ADP + H(+)</text>
        <dbReference type="Rhea" id="RHEA:10596"/>
        <dbReference type="Rhea" id="RHEA-COMP:10136"/>
        <dbReference type="Rhea" id="RHEA-COMP:20101"/>
        <dbReference type="ChEBI" id="CHEBI:15378"/>
        <dbReference type="ChEBI" id="CHEBI:30616"/>
        <dbReference type="ChEBI" id="CHEBI:46858"/>
        <dbReference type="ChEBI" id="CHEBI:61978"/>
        <dbReference type="ChEBI" id="CHEBI:456216"/>
        <dbReference type="EC" id="2.7.10.2"/>
    </reaction>
</comment>
<dbReference type="InterPro" id="IPR001245">
    <property type="entry name" value="Ser-Thr/Tyr_kinase_cat_dom"/>
</dbReference>
<accession>A0A2G8JFJ9</accession>
<dbReference type="InterPro" id="IPR017441">
    <property type="entry name" value="Protein_kinase_ATP_BS"/>
</dbReference>
<dbReference type="GO" id="GO:0004715">
    <property type="term" value="F:non-membrane spanning protein tyrosine kinase activity"/>
    <property type="evidence" value="ECO:0007669"/>
    <property type="project" value="UniProtKB-EC"/>
</dbReference>
<protein>
    <recommendedName>
        <fullName evidence="8">Tyrosine-protein kinase</fullName>
        <ecNumber evidence="8">2.7.10.2</ecNumber>
    </recommendedName>
</protein>
<evidence type="ECO:0000256" key="1">
    <source>
        <dbReference type="ARBA" id="ARBA00022679"/>
    </source>
</evidence>
<organism evidence="12 13">
    <name type="scientific">Stichopus japonicus</name>
    <name type="common">Sea cucumber</name>
    <dbReference type="NCBI Taxonomy" id="307972"/>
    <lineage>
        <taxon>Eukaryota</taxon>
        <taxon>Metazoa</taxon>
        <taxon>Echinodermata</taxon>
        <taxon>Eleutherozoa</taxon>
        <taxon>Echinozoa</taxon>
        <taxon>Holothuroidea</taxon>
        <taxon>Aspidochirotacea</taxon>
        <taxon>Aspidochirotida</taxon>
        <taxon>Stichopodidae</taxon>
        <taxon>Apostichopus</taxon>
    </lineage>
</organism>
<dbReference type="PRINTS" id="PR00109">
    <property type="entry name" value="TYRKINASE"/>
</dbReference>
<dbReference type="Pfam" id="PF00017">
    <property type="entry name" value="SH2"/>
    <property type="match status" value="1"/>
</dbReference>
<evidence type="ECO:0000313" key="12">
    <source>
        <dbReference type="EMBL" id="PIK34515.1"/>
    </source>
</evidence>
<dbReference type="PRINTS" id="PR00401">
    <property type="entry name" value="SH2DOMAIN"/>
</dbReference>
<dbReference type="InterPro" id="IPR050198">
    <property type="entry name" value="Non-receptor_tyrosine_kinases"/>
</dbReference>
<dbReference type="SMART" id="SM00252">
    <property type="entry name" value="SH2"/>
    <property type="match status" value="1"/>
</dbReference>
<dbReference type="FunFam" id="1.10.510.10:FF:000554">
    <property type="entry name" value="Predicted protein"/>
    <property type="match status" value="1"/>
</dbReference>
<evidence type="ECO:0000259" key="11">
    <source>
        <dbReference type="PROSITE" id="PS50011"/>
    </source>
</evidence>
<comment type="caution">
    <text evidence="12">The sequence shown here is derived from an EMBL/GenBank/DDBJ whole genome shotgun (WGS) entry which is preliminary data.</text>
</comment>
<evidence type="ECO:0000256" key="5">
    <source>
        <dbReference type="ARBA" id="ARBA00023137"/>
    </source>
</evidence>
<dbReference type="EC" id="2.7.10.2" evidence="8"/>
<dbReference type="EMBL" id="MRZV01002151">
    <property type="protein sequence ID" value="PIK34515.1"/>
    <property type="molecule type" value="Genomic_DNA"/>
</dbReference>
<evidence type="ECO:0000256" key="3">
    <source>
        <dbReference type="ARBA" id="ARBA00022777"/>
    </source>
</evidence>
<dbReference type="OrthoDB" id="346907at2759"/>